<dbReference type="GO" id="GO:0009653">
    <property type="term" value="P:anatomical structure morphogenesis"/>
    <property type="evidence" value="ECO:0007669"/>
    <property type="project" value="TreeGrafter"/>
</dbReference>
<comment type="caution">
    <text evidence="6">The sequence shown here is derived from an EMBL/GenBank/DDBJ whole genome shotgun (WGS) entry which is preliminary data.</text>
</comment>
<keyword evidence="1 3" id="KW-0238">DNA-binding</keyword>
<evidence type="ECO:0000256" key="3">
    <source>
        <dbReference type="PROSITE-ProRule" id="PRU00089"/>
    </source>
</evidence>
<keyword evidence="2 3" id="KW-0539">Nucleus</keyword>
<dbReference type="SUPFAM" id="SSF46785">
    <property type="entry name" value="Winged helix' DNA-binding domain"/>
    <property type="match status" value="1"/>
</dbReference>
<protein>
    <recommendedName>
        <fullName evidence="5">Fork-head domain-containing protein</fullName>
    </recommendedName>
</protein>
<dbReference type="Proteomes" id="UP001222325">
    <property type="component" value="Unassembled WGS sequence"/>
</dbReference>
<evidence type="ECO:0000259" key="5">
    <source>
        <dbReference type="PROSITE" id="PS50039"/>
    </source>
</evidence>
<reference evidence="6" key="1">
    <citation type="submission" date="2023-03" db="EMBL/GenBank/DDBJ databases">
        <title>Massive genome expansion in bonnet fungi (Mycena s.s.) driven by repeated elements and novel gene families across ecological guilds.</title>
        <authorList>
            <consortium name="Lawrence Berkeley National Laboratory"/>
            <person name="Harder C.B."/>
            <person name="Miyauchi S."/>
            <person name="Viragh M."/>
            <person name="Kuo A."/>
            <person name="Thoen E."/>
            <person name="Andreopoulos B."/>
            <person name="Lu D."/>
            <person name="Skrede I."/>
            <person name="Drula E."/>
            <person name="Henrissat B."/>
            <person name="Morin E."/>
            <person name="Kohler A."/>
            <person name="Barry K."/>
            <person name="LaButti K."/>
            <person name="Morin E."/>
            <person name="Salamov A."/>
            <person name="Lipzen A."/>
            <person name="Mereny Z."/>
            <person name="Hegedus B."/>
            <person name="Baldrian P."/>
            <person name="Stursova M."/>
            <person name="Weitz H."/>
            <person name="Taylor A."/>
            <person name="Grigoriev I.V."/>
            <person name="Nagy L.G."/>
            <person name="Martin F."/>
            <person name="Kauserud H."/>
        </authorList>
    </citation>
    <scope>NUCLEOTIDE SEQUENCE</scope>
    <source>
        <strain evidence="6">CBHHK173m</strain>
    </source>
</reference>
<evidence type="ECO:0000313" key="6">
    <source>
        <dbReference type="EMBL" id="KAJ7082943.1"/>
    </source>
</evidence>
<evidence type="ECO:0000256" key="2">
    <source>
        <dbReference type="ARBA" id="ARBA00023242"/>
    </source>
</evidence>
<organism evidence="6 7">
    <name type="scientific">Mycena belliarum</name>
    <dbReference type="NCBI Taxonomy" id="1033014"/>
    <lineage>
        <taxon>Eukaryota</taxon>
        <taxon>Fungi</taxon>
        <taxon>Dikarya</taxon>
        <taxon>Basidiomycota</taxon>
        <taxon>Agaricomycotina</taxon>
        <taxon>Agaricomycetes</taxon>
        <taxon>Agaricomycetidae</taxon>
        <taxon>Agaricales</taxon>
        <taxon>Marasmiineae</taxon>
        <taxon>Mycenaceae</taxon>
        <taxon>Mycena</taxon>
    </lineage>
</organism>
<dbReference type="AlphaFoldDB" id="A0AAD6TZH3"/>
<dbReference type="GO" id="GO:0000981">
    <property type="term" value="F:DNA-binding transcription factor activity, RNA polymerase II-specific"/>
    <property type="evidence" value="ECO:0007669"/>
    <property type="project" value="TreeGrafter"/>
</dbReference>
<dbReference type="Pfam" id="PF00250">
    <property type="entry name" value="Forkhead"/>
    <property type="match status" value="1"/>
</dbReference>
<dbReference type="PRINTS" id="PR00053">
    <property type="entry name" value="FORKHEAD"/>
</dbReference>
<dbReference type="InterPro" id="IPR036388">
    <property type="entry name" value="WH-like_DNA-bd_sf"/>
</dbReference>
<evidence type="ECO:0000256" key="4">
    <source>
        <dbReference type="SAM" id="MobiDB-lite"/>
    </source>
</evidence>
<feature type="domain" description="Fork-head" evidence="5">
    <location>
        <begin position="183"/>
        <end position="275"/>
    </location>
</feature>
<dbReference type="CDD" id="cd00059">
    <property type="entry name" value="FH_FOX"/>
    <property type="match status" value="1"/>
</dbReference>
<dbReference type="InterPro" id="IPR030456">
    <property type="entry name" value="TF_fork_head_CS_2"/>
</dbReference>
<evidence type="ECO:0000313" key="7">
    <source>
        <dbReference type="Proteomes" id="UP001222325"/>
    </source>
</evidence>
<dbReference type="GO" id="GO:0000978">
    <property type="term" value="F:RNA polymerase II cis-regulatory region sequence-specific DNA binding"/>
    <property type="evidence" value="ECO:0007669"/>
    <property type="project" value="TreeGrafter"/>
</dbReference>
<name>A0AAD6TZH3_9AGAR</name>
<dbReference type="PROSITE" id="PS50039">
    <property type="entry name" value="FORK_HEAD_3"/>
    <property type="match status" value="1"/>
</dbReference>
<feature type="DNA-binding region" description="Fork-head" evidence="3">
    <location>
        <begin position="183"/>
        <end position="275"/>
    </location>
</feature>
<dbReference type="InterPro" id="IPR050211">
    <property type="entry name" value="FOX_domain-containing"/>
</dbReference>
<feature type="compositionally biased region" description="Gly residues" evidence="4">
    <location>
        <begin position="38"/>
        <end position="55"/>
    </location>
</feature>
<dbReference type="PROSITE" id="PS00658">
    <property type="entry name" value="FORK_HEAD_2"/>
    <property type="match status" value="1"/>
</dbReference>
<feature type="region of interest" description="Disordered" evidence="4">
    <location>
        <begin position="269"/>
        <end position="450"/>
    </location>
</feature>
<comment type="subcellular location">
    <subcellularLocation>
        <location evidence="3">Nucleus</location>
    </subcellularLocation>
</comment>
<gene>
    <name evidence="6" type="ORF">B0H15DRAFT_435491</name>
</gene>
<dbReference type="InterPro" id="IPR001766">
    <property type="entry name" value="Fork_head_dom"/>
</dbReference>
<dbReference type="InterPro" id="IPR036390">
    <property type="entry name" value="WH_DNA-bd_sf"/>
</dbReference>
<sequence length="450" mass="50294">MDHQWGIPTLENLYINPGPYHNLPIRSYHSSDDSDAGSHGGGGFRPTGHISGGEFIGARHTPSFSSHGPEDSPYFPPREPIHQFVAPASLHMPMDAHQYNQQVHYRQHLVEEQYPGSPPPYYDDNSFYPGTGANMPTAMPPSAFQQHTSRYPDAGDYLRQQLNLPQGARVDLWSVPEPSGGEKPSIPLPMLIKLAIYGSEKKRLTLQEIYQELARRFTWFREHNHDQAWKNSIRHNLSLNKVFKSIQRPVTEPGKGSYWELDISGGEGYKRPRKRLSGKKNTVNDDGSDDGSYSDPDYGDEYRAKGRRRSPYADSGYQQPRDTDHRPSSPPMAGSSRGTIQLIDPPMPQRRTAPNYRQPAYGQGYNPIEPAPQAGPSRVSDYGSSHYDHGQRPVTPVDARTLRPEHSGRTLRPRPSLMSSGLPPSSASGAPLSPTDEAYAKSRRRAPGRQ</sequence>
<dbReference type="PANTHER" id="PTHR11829">
    <property type="entry name" value="FORKHEAD BOX PROTEIN"/>
    <property type="match status" value="1"/>
</dbReference>
<dbReference type="GO" id="GO:0005634">
    <property type="term" value="C:nucleus"/>
    <property type="evidence" value="ECO:0007669"/>
    <property type="project" value="UniProtKB-SubCell"/>
</dbReference>
<feature type="compositionally biased region" description="Basic residues" evidence="4">
    <location>
        <begin position="441"/>
        <end position="450"/>
    </location>
</feature>
<dbReference type="GO" id="GO:0030154">
    <property type="term" value="P:cell differentiation"/>
    <property type="evidence" value="ECO:0007669"/>
    <property type="project" value="TreeGrafter"/>
</dbReference>
<evidence type="ECO:0000256" key="1">
    <source>
        <dbReference type="ARBA" id="ARBA00023125"/>
    </source>
</evidence>
<accession>A0AAD6TZH3</accession>
<dbReference type="Gene3D" id="1.10.10.10">
    <property type="entry name" value="Winged helix-like DNA-binding domain superfamily/Winged helix DNA-binding domain"/>
    <property type="match status" value="1"/>
</dbReference>
<dbReference type="EMBL" id="JARJCN010000043">
    <property type="protein sequence ID" value="KAJ7082943.1"/>
    <property type="molecule type" value="Genomic_DNA"/>
</dbReference>
<dbReference type="SMART" id="SM00339">
    <property type="entry name" value="FH"/>
    <property type="match status" value="1"/>
</dbReference>
<feature type="region of interest" description="Disordered" evidence="4">
    <location>
        <begin position="26"/>
        <end position="80"/>
    </location>
</feature>
<feature type="compositionally biased region" description="Low complexity" evidence="4">
    <location>
        <begin position="413"/>
        <end position="434"/>
    </location>
</feature>
<keyword evidence="7" id="KW-1185">Reference proteome</keyword>
<proteinExistence type="predicted"/>
<dbReference type="PANTHER" id="PTHR11829:SF343">
    <property type="entry name" value="FORK-HEAD DOMAIN-CONTAINING PROTEIN"/>
    <property type="match status" value="1"/>
</dbReference>